<evidence type="ECO:0008006" key="4">
    <source>
        <dbReference type="Google" id="ProtNLM"/>
    </source>
</evidence>
<dbReference type="RefSeq" id="WP_127162722.1">
    <property type="nucleotide sequence ID" value="NZ_CP029822.1"/>
</dbReference>
<organism evidence="1 3">
    <name type="scientific">Entomomonas moraniae</name>
    <dbReference type="NCBI Taxonomy" id="2213226"/>
    <lineage>
        <taxon>Bacteria</taxon>
        <taxon>Pseudomonadati</taxon>
        <taxon>Pseudomonadota</taxon>
        <taxon>Gammaproteobacteria</taxon>
        <taxon>Pseudomonadales</taxon>
        <taxon>Pseudomonadaceae</taxon>
        <taxon>Entomomonas</taxon>
    </lineage>
</organism>
<dbReference type="AlphaFoldDB" id="A0A3S9XDL0"/>
<dbReference type="EMBL" id="CP029822">
    <property type="protein sequence ID" value="AZS50649.1"/>
    <property type="molecule type" value="Genomic_DNA"/>
</dbReference>
<keyword evidence="3" id="KW-1185">Reference proteome</keyword>
<protein>
    <recommendedName>
        <fullName evidence="4">HK97 gp10 family phage protein</fullName>
    </recommendedName>
</protein>
<dbReference type="EMBL" id="CP029822">
    <property type="protein sequence ID" value="AZS50398.1"/>
    <property type="molecule type" value="Genomic_DNA"/>
</dbReference>
<dbReference type="KEGG" id="emo:DM558_06235"/>
<reference evidence="1" key="2">
    <citation type="journal article" date="2020" name="Int. J. Syst. Evol. Microbiol.">
        <title>Entomomonas moraniae gen. nov., sp. nov., a member of the family Pseudomonadaceae isolated from Asian honey bee gut, possesses a highly reduced genome.</title>
        <authorList>
            <person name="Wang J."/>
            <person name="Su Q."/>
            <person name="Zhang X."/>
            <person name="Li C."/>
            <person name="Luo S."/>
            <person name="Zhou X."/>
            <person name="Zheng H."/>
        </authorList>
    </citation>
    <scope>NUCLEOTIDE SEQUENCE</scope>
    <source>
        <strain evidence="1">QZS01</strain>
    </source>
</reference>
<evidence type="ECO:0000313" key="2">
    <source>
        <dbReference type="EMBL" id="AZS50649.1"/>
    </source>
</evidence>
<dbReference type="Proteomes" id="UP000273143">
    <property type="component" value="Chromosome"/>
</dbReference>
<dbReference type="KEGG" id="emo:DM558_07590"/>
<name>A0A3S9XDL0_9GAMM</name>
<sequence>MAVRNNSLSAQIDNYSNQMQDRANAAVLELYGELVKNTPVGNPSLWLSGYHPKGYVGGTARANWRIVETPDNEIIHSTSVPTTPTLPTQWTKLYIINNVPYIVPLEYGHSRQIEAGWIRRSVDRFNLILRGQN</sequence>
<evidence type="ECO:0000313" key="3">
    <source>
        <dbReference type="Proteomes" id="UP000273143"/>
    </source>
</evidence>
<gene>
    <name evidence="1" type="ORF">DM558_06235</name>
    <name evidence="2" type="ORF">DM558_07590</name>
</gene>
<evidence type="ECO:0000313" key="1">
    <source>
        <dbReference type="EMBL" id="AZS50398.1"/>
    </source>
</evidence>
<proteinExistence type="predicted"/>
<accession>A0A3S9XDL0</accession>
<reference evidence="3" key="1">
    <citation type="submission" date="2018-06" db="EMBL/GenBank/DDBJ databases">
        <title>Complete genome of Pseudomonas insecticola strain QZS01.</title>
        <authorList>
            <person name="Wang J."/>
            <person name="Su Q."/>
        </authorList>
    </citation>
    <scope>NUCLEOTIDE SEQUENCE [LARGE SCALE GENOMIC DNA]</scope>
    <source>
        <strain evidence="3">QZS01</strain>
    </source>
</reference>